<evidence type="ECO:0008006" key="4">
    <source>
        <dbReference type="Google" id="ProtNLM"/>
    </source>
</evidence>
<comment type="caution">
    <text evidence="2">The sequence shown here is derived from an EMBL/GenBank/DDBJ whole genome shotgun (WGS) entry which is preliminary data.</text>
</comment>
<proteinExistence type="predicted"/>
<reference evidence="2 3" key="1">
    <citation type="journal article" date="2021" name="Elife">
        <title>Chloroplast acquisition without the gene transfer in kleptoplastic sea slugs, Plakobranchus ocellatus.</title>
        <authorList>
            <person name="Maeda T."/>
            <person name="Takahashi S."/>
            <person name="Yoshida T."/>
            <person name="Shimamura S."/>
            <person name="Takaki Y."/>
            <person name="Nagai Y."/>
            <person name="Toyoda A."/>
            <person name="Suzuki Y."/>
            <person name="Arimoto A."/>
            <person name="Ishii H."/>
            <person name="Satoh N."/>
            <person name="Nishiyama T."/>
            <person name="Hasebe M."/>
            <person name="Maruyama T."/>
            <person name="Minagawa J."/>
            <person name="Obokata J."/>
            <person name="Shigenobu S."/>
        </authorList>
    </citation>
    <scope>NUCLEOTIDE SEQUENCE [LARGE SCALE GENOMIC DNA]</scope>
</reference>
<accession>A0AAV4ES10</accession>
<protein>
    <recommendedName>
        <fullName evidence="4">UMA domain-containing protein</fullName>
    </recommendedName>
</protein>
<sequence>MSVAGFLSNLRKQVSFHRLDNNASNCVTTSDDNIHDEEDQELDGFLVVGERMSHLQIAEDPRSVLPPRTDAVYADRGQEPGYLASQRHSDEPATTNRQAAPTSPVSDVPMDLHPSIKTRHQIDSIFEQVSLEPETLDWAKFSYDFTSEELYLRDGELNTDYSPT</sequence>
<dbReference type="Proteomes" id="UP000762676">
    <property type="component" value="Unassembled WGS sequence"/>
</dbReference>
<feature type="compositionally biased region" description="Polar residues" evidence="1">
    <location>
        <begin position="92"/>
        <end position="105"/>
    </location>
</feature>
<gene>
    <name evidence="2" type="ORF">ElyMa_005477100</name>
</gene>
<evidence type="ECO:0000313" key="2">
    <source>
        <dbReference type="EMBL" id="GFR63170.1"/>
    </source>
</evidence>
<keyword evidence="3" id="KW-1185">Reference proteome</keyword>
<evidence type="ECO:0000313" key="3">
    <source>
        <dbReference type="Proteomes" id="UP000762676"/>
    </source>
</evidence>
<organism evidence="2 3">
    <name type="scientific">Elysia marginata</name>
    <dbReference type="NCBI Taxonomy" id="1093978"/>
    <lineage>
        <taxon>Eukaryota</taxon>
        <taxon>Metazoa</taxon>
        <taxon>Spiralia</taxon>
        <taxon>Lophotrochozoa</taxon>
        <taxon>Mollusca</taxon>
        <taxon>Gastropoda</taxon>
        <taxon>Heterobranchia</taxon>
        <taxon>Euthyneura</taxon>
        <taxon>Panpulmonata</taxon>
        <taxon>Sacoglossa</taxon>
        <taxon>Placobranchoidea</taxon>
        <taxon>Plakobranchidae</taxon>
        <taxon>Elysia</taxon>
    </lineage>
</organism>
<feature type="region of interest" description="Disordered" evidence="1">
    <location>
        <begin position="73"/>
        <end position="108"/>
    </location>
</feature>
<dbReference type="AlphaFoldDB" id="A0AAV4ES10"/>
<evidence type="ECO:0000256" key="1">
    <source>
        <dbReference type="SAM" id="MobiDB-lite"/>
    </source>
</evidence>
<name>A0AAV4ES10_9GAST</name>
<dbReference type="EMBL" id="BMAT01010907">
    <property type="protein sequence ID" value="GFR63170.1"/>
    <property type="molecule type" value="Genomic_DNA"/>
</dbReference>